<keyword evidence="2" id="KW-1185">Reference proteome</keyword>
<evidence type="ECO:0000313" key="2">
    <source>
        <dbReference type="Proteomes" id="UP000823775"/>
    </source>
</evidence>
<comment type="caution">
    <text evidence="1">The sequence shown here is derived from an EMBL/GenBank/DDBJ whole genome shotgun (WGS) entry which is preliminary data.</text>
</comment>
<reference evidence="1 2" key="1">
    <citation type="journal article" date="2021" name="BMC Genomics">
        <title>Datura genome reveals duplications of psychoactive alkaloid biosynthetic genes and high mutation rate following tissue culture.</title>
        <authorList>
            <person name="Rajewski A."/>
            <person name="Carter-House D."/>
            <person name="Stajich J."/>
            <person name="Litt A."/>
        </authorList>
    </citation>
    <scope>NUCLEOTIDE SEQUENCE [LARGE SCALE GENOMIC DNA]</scope>
    <source>
        <strain evidence="1">AR-01</strain>
    </source>
</reference>
<dbReference type="EMBL" id="JACEIK010004533">
    <property type="protein sequence ID" value="MCD9645751.1"/>
    <property type="molecule type" value="Genomic_DNA"/>
</dbReference>
<gene>
    <name evidence="1" type="ORF">HAX54_034936</name>
</gene>
<proteinExistence type="predicted"/>
<name>A0ABS8VHC4_DATST</name>
<evidence type="ECO:0000313" key="1">
    <source>
        <dbReference type="EMBL" id="MCD9645751.1"/>
    </source>
</evidence>
<dbReference type="Proteomes" id="UP000823775">
    <property type="component" value="Unassembled WGS sequence"/>
</dbReference>
<protein>
    <submittedName>
        <fullName evidence="1">Uncharacterized protein</fullName>
    </submittedName>
</protein>
<organism evidence="1 2">
    <name type="scientific">Datura stramonium</name>
    <name type="common">Jimsonweed</name>
    <name type="synonym">Common thornapple</name>
    <dbReference type="NCBI Taxonomy" id="4076"/>
    <lineage>
        <taxon>Eukaryota</taxon>
        <taxon>Viridiplantae</taxon>
        <taxon>Streptophyta</taxon>
        <taxon>Embryophyta</taxon>
        <taxon>Tracheophyta</taxon>
        <taxon>Spermatophyta</taxon>
        <taxon>Magnoliopsida</taxon>
        <taxon>eudicotyledons</taxon>
        <taxon>Gunneridae</taxon>
        <taxon>Pentapetalae</taxon>
        <taxon>asterids</taxon>
        <taxon>lamiids</taxon>
        <taxon>Solanales</taxon>
        <taxon>Solanaceae</taxon>
        <taxon>Solanoideae</taxon>
        <taxon>Datureae</taxon>
        <taxon>Datura</taxon>
    </lineage>
</organism>
<sequence>DIDKEVGVENLAQASFDLQRDCQRNPLRRRRKEMMEQLMTQTMVLTKHVMRVETRNVNSIGSNYMGPKNEECYQVYEKEVNCVSIEWRVPNQTNKDLIKDFGSKVKGIKDGIRDNINKAREYEG</sequence>
<accession>A0ABS8VHC4</accession>
<feature type="non-terminal residue" evidence="1">
    <location>
        <position position="1"/>
    </location>
</feature>